<dbReference type="PRINTS" id="PR00934">
    <property type="entry name" value="XHISDIPTASE"/>
</dbReference>
<evidence type="ECO:0000256" key="2">
    <source>
        <dbReference type="ARBA" id="ARBA00001947"/>
    </source>
</evidence>
<comment type="cofactor">
    <cofactor evidence="2">
        <name>Zn(2+)</name>
        <dbReference type="ChEBI" id="CHEBI:29105"/>
    </cofactor>
</comment>
<keyword evidence="8" id="KW-0170">Cobalt</keyword>
<protein>
    <recommendedName>
        <fullName evidence="13">Cytosol non-specific dipeptidase</fullName>
        <ecNumber evidence="10">3.4.13.18</ecNumber>
    </recommendedName>
    <alternativeName>
        <fullName evidence="16">Aminoacyl-histidine dipeptidase</fullName>
    </alternativeName>
    <alternativeName>
        <fullName evidence="15">Beta-alanyl-histidine dipeptidase</fullName>
    </alternativeName>
    <alternativeName>
        <fullName evidence="14">Carnosinase</fullName>
    </alternativeName>
    <alternativeName>
        <fullName evidence="11">Peptidase D</fullName>
    </alternativeName>
    <alternativeName>
        <fullName evidence="17">Xaa-His dipeptidase</fullName>
    </alternativeName>
</protein>
<dbReference type="PANTHER" id="PTHR43501:SF1">
    <property type="entry name" value="CYTOSOL NON-SPECIFIC DIPEPTIDASE"/>
    <property type="match status" value="1"/>
</dbReference>
<dbReference type="GO" id="GO:0070573">
    <property type="term" value="F:metallodipeptidase activity"/>
    <property type="evidence" value="ECO:0007669"/>
    <property type="project" value="TreeGrafter"/>
</dbReference>
<name>A0A9D1TMX2_9SPIO</name>
<reference evidence="19" key="2">
    <citation type="submission" date="2021-04" db="EMBL/GenBank/DDBJ databases">
        <authorList>
            <person name="Gilroy R."/>
        </authorList>
    </citation>
    <scope>NUCLEOTIDE SEQUENCE</scope>
    <source>
        <strain evidence="19">Gambia11-129</strain>
    </source>
</reference>
<evidence type="ECO:0000256" key="13">
    <source>
        <dbReference type="ARBA" id="ARBA00071271"/>
    </source>
</evidence>
<dbReference type="AlphaFoldDB" id="A0A9D1TMX2"/>
<organism evidence="19 20">
    <name type="scientific">Candidatus Ornithospirochaeta avicola</name>
    <dbReference type="NCBI Taxonomy" id="2840896"/>
    <lineage>
        <taxon>Bacteria</taxon>
        <taxon>Pseudomonadati</taxon>
        <taxon>Spirochaetota</taxon>
        <taxon>Spirochaetia</taxon>
        <taxon>Spirochaetales</taxon>
        <taxon>Spirochaetaceae</taxon>
        <taxon>Spirochaetaceae incertae sedis</taxon>
        <taxon>Candidatus Ornithospirochaeta</taxon>
    </lineage>
</organism>
<dbReference type="SUPFAM" id="SSF53187">
    <property type="entry name" value="Zn-dependent exopeptidases"/>
    <property type="match status" value="1"/>
</dbReference>
<accession>A0A9D1TMX2</accession>
<dbReference type="GO" id="GO:0005829">
    <property type="term" value="C:cytosol"/>
    <property type="evidence" value="ECO:0007669"/>
    <property type="project" value="TreeGrafter"/>
</dbReference>
<evidence type="ECO:0000256" key="5">
    <source>
        <dbReference type="ARBA" id="ARBA00022801"/>
    </source>
</evidence>
<dbReference type="FunFam" id="3.40.630.10:FF:000015">
    <property type="entry name" value="Aminoacyl-histidine dipeptidase PepD"/>
    <property type="match status" value="1"/>
</dbReference>
<dbReference type="InterPro" id="IPR011650">
    <property type="entry name" value="Peptidase_M20_dimer"/>
</dbReference>
<comment type="cofactor">
    <cofactor evidence="1">
        <name>Co(2+)</name>
        <dbReference type="ChEBI" id="CHEBI:48828"/>
    </cofactor>
</comment>
<dbReference type="PIRSF" id="PIRSF016599">
    <property type="entry name" value="Xaa-His_dipept"/>
    <property type="match status" value="1"/>
</dbReference>
<keyword evidence="5 19" id="KW-0378">Hydrolase</keyword>
<evidence type="ECO:0000256" key="7">
    <source>
        <dbReference type="ARBA" id="ARBA00023049"/>
    </source>
</evidence>
<evidence type="ECO:0000256" key="4">
    <source>
        <dbReference type="ARBA" id="ARBA00022723"/>
    </source>
</evidence>
<evidence type="ECO:0000259" key="18">
    <source>
        <dbReference type="Pfam" id="PF07687"/>
    </source>
</evidence>
<dbReference type="EC" id="3.4.13.18" evidence="10"/>
<reference evidence="19" key="1">
    <citation type="journal article" date="2021" name="PeerJ">
        <title>Extensive microbial diversity within the chicken gut microbiome revealed by metagenomics and culture.</title>
        <authorList>
            <person name="Gilroy R."/>
            <person name="Ravi A."/>
            <person name="Getino M."/>
            <person name="Pursley I."/>
            <person name="Horton D.L."/>
            <person name="Alikhan N.F."/>
            <person name="Baker D."/>
            <person name="Gharbi K."/>
            <person name="Hall N."/>
            <person name="Watson M."/>
            <person name="Adriaenssens E.M."/>
            <person name="Foster-Nyarko E."/>
            <person name="Jarju S."/>
            <person name="Secka A."/>
            <person name="Antonio M."/>
            <person name="Oren A."/>
            <person name="Chaudhuri R.R."/>
            <person name="La Ragione R."/>
            <person name="Hildebrand F."/>
            <person name="Pallen M.J."/>
        </authorList>
    </citation>
    <scope>NUCLEOTIDE SEQUENCE</scope>
    <source>
        <strain evidence="19">Gambia11-129</strain>
    </source>
</reference>
<dbReference type="Pfam" id="PF07687">
    <property type="entry name" value="M20_dimer"/>
    <property type="match status" value="1"/>
</dbReference>
<keyword evidence="6" id="KW-0862">Zinc</keyword>
<evidence type="ECO:0000256" key="16">
    <source>
        <dbReference type="ARBA" id="ARBA00077688"/>
    </source>
</evidence>
<evidence type="ECO:0000313" key="19">
    <source>
        <dbReference type="EMBL" id="HIV98698.1"/>
    </source>
</evidence>
<sequence>MWYDNFANKRLWEIFEKISSVPRESGKEEKIREFLLTFAKENGLDSTTDDIGNVFITKKADAGYEKVKPLALQGHMDMVCVKKEGSSHNFDTDPIEIVTDGKYVMAKDTSLGADNGIALAMALEVMTDRSIKSGKIELICTVSEETGLTGAFNLDPEKVEAKEMINLDSEEENVIYIGCAGGIDLESTMSFKREENKGLHTYEITVSGLLGGHSGGEIHKERGNAINILARAVMECGKFSLVSIEGGTRRNVIPSTARAVIATNSDISKKIEKINSKVKGELLTSDPDVCISFREIEKAEDVIQKKKGMKIIKALYAAPFGVRYMSTAIKGIVDTSNNLAIVTTDKKNITVINSVRSNTESRKALHVKALEYYYSSFGFKCITDDGYPEWEVNRKSAFIKNFVKEYQAITKKKPVVTAIHAGLECGIINKRKKGMESVSIGPNLFDVHSVNEKLEAKSAERMVAFLKKYIAERK</sequence>
<gene>
    <name evidence="19" type="primary">pepD</name>
    <name evidence="19" type="ORF">IAB12_02825</name>
</gene>
<evidence type="ECO:0000256" key="1">
    <source>
        <dbReference type="ARBA" id="ARBA00001941"/>
    </source>
</evidence>
<dbReference type="PANTHER" id="PTHR43501">
    <property type="entry name" value="CYTOSOL NON-SPECIFIC DIPEPTIDASE"/>
    <property type="match status" value="1"/>
</dbReference>
<keyword evidence="7" id="KW-0482">Metalloprotease</keyword>
<evidence type="ECO:0000256" key="8">
    <source>
        <dbReference type="ARBA" id="ARBA00023285"/>
    </source>
</evidence>
<dbReference type="Pfam" id="PF01546">
    <property type="entry name" value="Peptidase_M20"/>
    <property type="match status" value="1"/>
</dbReference>
<evidence type="ECO:0000256" key="3">
    <source>
        <dbReference type="ARBA" id="ARBA00022670"/>
    </source>
</evidence>
<feature type="domain" description="Peptidase M20 dimerisation" evidence="18">
    <location>
        <begin position="206"/>
        <end position="281"/>
    </location>
</feature>
<evidence type="ECO:0000256" key="12">
    <source>
        <dbReference type="ARBA" id="ARBA00061423"/>
    </source>
</evidence>
<dbReference type="GO" id="GO:0006508">
    <property type="term" value="P:proteolysis"/>
    <property type="evidence" value="ECO:0007669"/>
    <property type="project" value="UniProtKB-KW"/>
</dbReference>
<evidence type="ECO:0000256" key="9">
    <source>
        <dbReference type="ARBA" id="ARBA00036421"/>
    </source>
</evidence>
<proteinExistence type="inferred from homology"/>
<dbReference type="InterPro" id="IPR002933">
    <property type="entry name" value="Peptidase_M20"/>
</dbReference>
<comment type="similarity">
    <text evidence="12">Belongs to the peptidase M20C family.</text>
</comment>
<evidence type="ECO:0000256" key="10">
    <source>
        <dbReference type="ARBA" id="ARBA00038976"/>
    </source>
</evidence>
<dbReference type="EMBL" id="DXHU01000013">
    <property type="protein sequence ID" value="HIV98698.1"/>
    <property type="molecule type" value="Genomic_DNA"/>
</dbReference>
<dbReference type="InterPro" id="IPR036264">
    <property type="entry name" value="Bact_exopeptidase_dim_dom"/>
</dbReference>
<evidence type="ECO:0000313" key="20">
    <source>
        <dbReference type="Proteomes" id="UP000823936"/>
    </source>
</evidence>
<keyword evidence="4" id="KW-0479">Metal-binding</keyword>
<comment type="caution">
    <text evidence="19">The sequence shown here is derived from an EMBL/GenBank/DDBJ whole genome shotgun (WGS) entry which is preliminary data.</text>
</comment>
<dbReference type="NCBIfam" id="TIGR01893">
    <property type="entry name" value="aa-his-dipept"/>
    <property type="match status" value="1"/>
</dbReference>
<dbReference type="FunFam" id="3.40.630.10:FF:000018">
    <property type="entry name" value="Aminoacyl-histidine dipeptidase PepD"/>
    <property type="match status" value="1"/>
</dbReference>
<dbReference type="SUPFAM" id="SSF55031">
    <property type="entry name" value="Bacterial exopeptidase dimerisation domain"/>
    <property type="match status" value="1"/>
</dbReference>
<evidence type="ECO:0000256" key="17">
    <source>
        <dbReference type="ARBA" id="ARBA00078074"/>
    </source>
</evidence>
<evidence type="ECO:0000256" key="11">
    <source>
        <dbReference type="ARBA" id="ARBA00044252"/>
    </source>
</evidence>
<evidence type="ECO:0000256" key="6">
    <source>
        <dbReference type="ARBA" id="ARBA00022833"/>
    </source>
</evidence>
<keyword evidence="19" id="KW-0224">Dipeptidase</keyword>
<dbReference type="GO" id="GO:0046872">
    <property type="term" value="F:metal ion binding"/>
    <property type="evidence" value="ECO:0007669"/>
    <property type="project" value="UniProtKB-KW"/>
</dbReference>
<evidence type="ECO:0000256" key="15">
    <source>
        <dbReference type="ARBA" id="ARBA00076004"/>
    </source>
</evidence>
<keyword evidence="3" id="KW-0645">Protease</keyword>
<dbReference type="InterPro" id="IPR001160">
    <property type="entry name" value="Peptidase_M20C"/>
</dbReference>
<dbReference type="Proteomes" id="UP000823936">
    <property type="component" value="Unassembled WGS sequence"/>
</dbReference>
<dbReference type="Gene3D" id="3.40.630.10">
    <property type="entry name" value="Zn peptidases"/>
    <property type="match status" value="2"/>
</dbReference>
<comment type="catalytic activity">
    <reaction evidence="9">
        <text>Hydrolysis of dipeptides, preferentially hydrophobic dipeptides including prolyl amino acids.</text>
        <dbReference type="EC" id="3.4.13.18"/>
    </reaction>
</comment>
<evidence type="ECO:0000256" key="14">
    <source>
        <dbReference type="ARBA" id="ARBA00075285"/>
    </source>
</evidence>